<keyword evidence="1" id="KW-0479">Metal-binding</keyword>
<dbReference type="GO" id="GO:0008270">
    <property type="term" value="F:zinc ion binding"/>
    <property type="evidence" value="ECO:0007669"/>
    <property type="project" value="UniProtKB-KW"/>
</dbReference>
<dbReference type="Proteomes" id="UP000011087">
    <property type="component" value="Unassembled WGS sequence"/>
</dbReference>
<feature type="domain" description="RanBP2-type" evidence="6">
    <location>
        <begin position="139"/>
        <end position="168"/>
    </location>
</feature>
<organism evidence="7">
    <name type="scientific">Guillardia theta (strain CCMP2712)</name>
    <name type="common">Cryptophyte</name>
    <dbReference type="NCBI Taxonomy" id="905079"/>
    <lineage>
        <taxon>Eukaryota</taxon>
        <taxon>Cryptophyceae</taxon>
        <taxon>Pyrenomonadales</taxon>
        <taxon>Geminigeraceae</taxon>
        <taxon>Guillardia</taxon>
    </lineage>
</organism>
<sequence length="313" mass="36158">MELLARRDRARRNKDFEVADAIRDDLLLELNVHVDDKERAWWPDGTMPEFLANAKAEGGRGRAKMETFGWVRGEPKNIPLDEMLIYQLLSRREIARRNREFDLADDLMDQLRRSGVSFCDDNSKVWYASSADDKISARRTGDWDCEKCGALVYGSKDVCFRCGNPRTMVVMLGADLGVPLTWEGAELRRGQRDFEEAGVGEPRQGSEAGVQEEVEQQEGDDAQVDEEEVEELIQVREKARRFRKFREADEIRQELMDMGVAIDDQERVWWVDGRQRNDRGGGRRDGNRRGRSRRSEDGRGDFGDYSREDLGWD</sequence>
<evidence type="ECO:0000256" key="4">
    <source>
        <dbReference type="PROSITE-ProRule" id="PRU00322"/>
    </source>
</evidence>
<dbReference type="Pfam" id="PF23493">
    <property type="entry name" value="CysS_C"/>
    <property type="match status" value="1"/>
</dbReference>
<proteinExistence type="predicted"/>
<feature type="compositionally biased region" description="Acidic residues" evidence="5">
    <location>
        <begin position="210"/>
        <end position="227"/>
    </location>
</feature>
<feature type="region of interest" description="Disordered" evidence="5">
    <location>
        <begin position="271"/>
        <end position="313"/>
    </location>
</feature>
<feature type="region of interest" description="Disordered" evidence="5">
    <location>
        <begin position="194"/>
        <end position="227"/>
    </location>
</feature>
<dbReference type="EnsemblProtists" id="EKX42499">
    <property type="protein sequence ID" value="EKX42499"/>
    <property type="gene ID" value="GUITHDRAFT_141172"/>
</dbReference>
<dbReference type="Gene3D" id="1.20.120.1910">
    <property type="entry name" value="Cysteine-tRNA ligase, C-terminal anti-codon recognition domain"/>
    <property type="match status" value="2"/>
</dbReference>
<dbReference type="InterPro" id="IPR036443">
    <property type="entry name" value="Znf_RanBP2_sf"/>
</dbReference>
<keyword evidence="2 4" id="KW-0863">Zinc-finger</keyword>
<dbReference type="AlphaFoldDB" id="L1J2Y4"/>
<evidence type="ECO:0000259" key="6">
    <source>
        <dbReference type="PROSITE" id="PS50199"/>
    </source>
</evidence>
<accession>L1J2Y4</accession>
<dbReference type="GO" id="GO:0004812">
    <property type="term" value="F:aminoacyl-tRNA ligase activity"/>
    <property type="evidence" value="ECO:0007669"/>
    <property type="project" value="InterPro"/>
</dbReference>
<reference evidence="9" key="2">
    <citation type="submission" date="2012-11" db="EMBL/GenBank/DDBJ databases">
        <authorList>
            <person name="Kuo A."/>
            <person name="Curtis B.A."/>
            <person name="Tanifuji G."/>
            <person name="Burki F."/>
            <person name="Gruber A."/>
            <person name="Irimia M."/>
            <person name="Maruyama S."/>
            <person name="Arias M.C."/>
            <person name="Ball S.G."/>
            <person name="Gile G.H."/>
            <person name="Hirakawa Y."/>
            <person name="Hopkins J.F."/>
            <person name="Rensing S.A."/>
            <person name="Schmutz J."/>
            <person name="Symeonidi A."/>
            <person name="Elias M."/>
            <person name="Eveleigh R.J."/>
            <person name="Herman E.K."/>
            <person name="Klute M.J."/>
            <person name="Nakayama T."/>
            <person name="Obornik M."/>
            <person name="Reyes-Prieto A."/>
            <person name="Armbrust E.V."/>
            <person name="Aves S.J."/>
            <person name="Beiko R.G."/>
            <person name="Coutinho P."/>
            <person name="Dacks J.B."/>
            <person name="Durnford D.G."/>
            <person name="Fast N.M."/>
            <person name="Green B.R."/>
            <person name="Grisdale C."/>
            <person name="Hempe F."/>
            <person name="Henrissat B."/>
            <person name="Hoppner M.P."/>
            <person name="Ishida K.-I."/>
            <person name="Kim E."/>
            <person name="Koreny L."/>
            <person name="Kroth P.G."/>
            <person name="Liu Y."/>
            <person name="Malik S.-B."/>
            <person name="Maier U.G."/>
            <person name="McRose D."/>
            <person name="Mock T."/>
            <person name="Neilson J.A."/>
            <person name="Onodera N.T."/>
            <person name="Poole A.M."/>
            <person name="Pritham E.J."/>
            <person name="Richards T.A."/>
            <person name="Rocap G."/>
            <person name="Roy S.W."/>
            <person name="Sarai C."/>
            <person name="Schaack S."/>
            <person name="Shirato S."/>
            <person name="Slamovits C.H."/>
            <person name="Spencer D.F."/>
            <person name="Suzuki S."/>
            <person name="Worden A.Z."/>
            <person name="Zauner S."/>
            <person name="Barry K."/>
            <person name="Bell C."/>
            <person name="Bharti A.K."/>
            <person name="Crow J.A."/>
            <person name="Grimwood J."/>
            <person name="Kramer R."/>
            <person name="Lindquist E."/>
            <person name="Lucas S."/>
            <person name="Salamov A."/>
            <person name="McFadden G.I."/>
            <person name="Lane C.E."/>
            <person name="Keeling P.J."/>
            <person name="Gray M.W."/>
            <person name="Grigoriev I.V."/>
            <person name="Archibald J.M."/>
        </authorList>
    </citation>
    <scope>NUCLEOTIDE SEQUENCE</scope>
    <source>
        <strain evidence="9">CCMP2712</strain>
    </source>
</reference>
<dbReference type="InterPro" id="IPR056411">
    <property type="entry name" value="CysS_C"/>
</dbReference>
<reference evidence="7 9" key="1">
    <citation type="journal article" date="2012" name="Nature">
        <title>Algal genomes reveal evolutionary mosaicism and the fate of nucleomorphs.</title>
        <authorList>
            <consortium name="DOE Joint Genome Institute"/>
            <person name="Curtis B.A."/>
            <person name="Tanifuji G."/>
            <person name="Burki F."/>
            <person name="Gruber A."/>
            <person name="Irimia M."/>
            <person name="Maruyama S."/>
            <person name="Arias M.C."/>
            <person name="Ball S.G."/>
            <person name="Gile G.H."/>
            <person name="Hirakawa Y."/>
            <person name="Hopkins J.F."/>
            <person name="Kuo A."/>
            <person name="Rensing S.A."/>
            <person name="Schmutz J."/>
            <person name="Symeonidi A."/>
            <person name="Elias M."/>
            <person name="Eveleigh R.J."/>
            <person name="Herman E.K."/>
            <person name="Klute M.J."/>
            <person name="Nakayama T."/>
            <person name="Obornik M."/>
            <person name="Reyes-Prieto A."/>
            <person name="Armbrust E.V."/>
            <person name="Aves S.J."/>
            <person name="Beiko R.G."/>
            <person name="Coutinho P."/>
            <person name="Dacks J.B."/>
            <person name="Durnford D.G."/>
            <person name="Fast N.M."/>
            <person name="Green B.R."/>
            <person name="Grisdale C.J."/>
            <person name="Hempel F."/>
            <person name="Henrissat B."/>
            <person name="Hoppner M.P."/>
            <person name="Ishida K."/>
            <person name="Kim E."/>
            <person name="Koreny L."/>
            <person name="Kroth P.G."/>
            <person name="Liu Y."/>
            <person name="Malik S.B."/>
            <person name="Maier U.G."/>
            <person name="McRose D."/>
            <person name="Mock T."/>
            <person name="Neilson J.A."/>
            <person name="Onodera N.T."/>
            <person name="Poole A.M."/>
            <person name="Pritham E.J."/>
            <person name="Richards T.A."/>
            <person name="Rocap G."/>
            <person name="Roy S.W."/>
            <person name="Sarai C."/>
            <person name="Schaack S."/>
            <person name="Shirato S."/>
            <person name="Slamovits C.H."/>
            <person name="Spencer D.F."/>
            <person name="Suzuki S."/>
            <person name="Worden A.Z."/>
            <person name="Zauner S."/>
            <person name="Barry K."/>
            <person name="Bell C."/>
            <person name="Bharti A.K."/>
            <person name="Crow J.A."/>
            <person name="Grimwood J."/>
            <person name="Kramer R."/>
            <person name="Lindquist E."/>
            <person name="Lucas S."/>
            <person name="Salamov A."/>
            <person name="McFadden G.I."/>
            <person name="Lane C.E."/>
            <person name="Keeling P.J."/>
            <person name="Gray M.W."/>
            <person name="Grigoriev I.V."/>
            <person name="Archibald J.M."/>
        </authorList>
    </citation>
    <scope>NUCLEOTIDE SEQUENCE</scope>
    <source>
        <strain evidence="7 9">CCMP2712</strain>
    </source>
</reference>
<dbReference type="SUPFAM" id="SSF90209">
    <property type="entry name" value="Ran binding protein zinc finger-like"/>
    <property type="match status" value="1"/>
</dbReference>
<dbReference type="GO" id="GO:0005524">
    <property type="term" value="F:ATP binding"/>
    <property type="evidence" value="ECO:0007669"/>
    <property type="project" value="InterPro"/>
</dbReference>
<dbReference type="PaxDb" id="55529-EKX42499"/>
<evidence type="ECO:0000256" key="5">
    <source>
        <dbReference type="SAM" id="MobiDB-lite"/>
    </source>
</evidence>
<reference evidence="8" key="3">
    <citation type="submission" date="2015-06" db="UniProtKB">
        <authorList>
            <consortium name="EnsemblProtists"/>
        </authorList>
    </citation>
    <scope>IDENTIFICATION</scope>
</reference>
<dbReference type="SMART" id="SM00547">
    <property type="entry name" value="ZnF_RBZ"/>
    <property type="match status" value="1"/>
</dbReference>
<evidence type="ECO:0000256" key="3">
    <source>
        <dbReference type="ARBA" id="ARBA00022833"/>
    </source>
</evidence>
<evidence type="ECO:0000313" key="7">
    <source>
        <dbReference type="EMBL" id="EKX42499.1"/>
    </source>
</evidence>
<evidence type="ECO:0000313" key="8">
    <source>
        <dbReference type="EnsemblProtists" id="EKX42499"/>
    </source>
</evidence>
<dbReference type="RefSeq" id="XP_005829479.1">
    <property type="nucleotide sequence ID" value="XM_005829422.1"/>
</dbReference>
<evidence type="ECO:0000256" key="1">
    <source>
        <dbReference type="ARBA" id="ARBA00022723"/>
    </source>
</evidence>
<dbReference type="OrthoDB" id="1099063at2759"/>
<evidence type="ECO:0000256" key="2">
    <source>
        <dbReference type="ARBA" id="ARBA00022771"/>
    </source>
</evidence>
<dbReference type="GO" id="GO:0006418">
    <property type="term" value="P:tRNA aminoacylation for protein translation"/>
    <property type="evidence" value="ECO:0007669"/>
    <property type="project" value="InterPro"/>
</dbReference>
<dbReference type="EMBL" id="JH993016">
    <property type="protein sequence ID" value="EKX42499.1"/>
    <property type="molecule type" value="Genomic_DNA"/>
</dbReference>
<dbReference type="InterPro" id="IPR009080">
    <property type="entry name" value="tRNAsynth_Ia_anticodon-bd"/>
</dbReference>
<dbReference type="Gene3D" id="4.10.1060.10">
    <property type="entry name" value="Zinc finger, RanBP2-type"/>
    <property type="match status" value="1"/>
</dbReference>
<dbReference type="SUPFAM" id="SSF47323">
    <property type="entry name" value="Anticodon-binding domain of a subclass of class I aminoacyl-tRNA synthetases"/>
    <property type="match status" value="3"/>
</dbReference>
<evidence type="ECO:0000313" key="9">
    <source>
        <dbReference type="Proteomes" id="UP000011087"/>
    </source>
</evidence>
<dbReference type="KEGG" id="gtt:GUITHDRAFT_141172"/>
<dbReference type="InterPro" id="IPR001876">
    <property type="entry name" value="Znf_RanBP2"/>
</dbReference>
<name>L1J2Y4_GUITC</name>
<keyword evidence="3" id="KW-0862">Zinc</keyword>
<gene>
    <name evidence="7" type="ORF">GUITHDRAFT_141172</name>
</gene>
<keyword evidence="9" id="KW-1185">Reference proteome</keyword>
<dbReference type="PROSITE" id="PS50199">
    <property type="entry name" value="ZF_RANBP2_2"/>
    <property type="match status" value="1"/>
</dbReference>
<protein>
    <recommendedName>
        <fullName evidence="6">RanBP2-type domain-containing protein</fullName>
    </recommendedName>
</protein>
<dbReference type="GeneID" id="17299155"/>
<dbReference type="HOGENOM" id="CLU_889809_0_0_1"/>
<dbReference type="OMA" id="GHEEDCH"/>